<comment type="caution">
    <text evidence="2">The sequence shown here is derived from an EMBL/GenBank/DDBJ whole genome shotgun (WGS) entry which is preliminary data.</text>
</comment>
<name>A0ABW3ABZ5_9ACTN</name>
<feature type="non-terminal residue" evidence="2">
    <location>
        <position position="116"/>
    </location>
</feature>
<evidence type="ECO:0000256" key="1">
    <source>
        <dbReference type="SAM" id="Phobius"/>
    </source>
</evidence>
<accession>A0ABW3ABZ5</accession>
<protein>
    <submittedName>
        <fullName evidence="2">Uncharacterized protein</fullName>
    </submittedName>
</protein>
<reference evidence="3" key="1">
    <citation type="journal article" date="2019" name="Int. J. Syst. Evol. Microbiol.">
        <title>The Global Catalogue of Microorganisms (GCM) 10K type strain sequencing project: providing services to taxonomists for standard genome sequencing and annotation.</title>
        <authorList>
            <consortium name="The Broad Institute Genomics Platform"/>
            <consortium name="The Broad Institute Genome Sequencing Center for Infectious Disease"/>
            <person name="Wu L."/>
            <person name="Ma J."/>
        </authorList>
    </citation>
    <scope>NUCLEOTIDE SEQUENCE [LARGE SCALE GENOMIC DNA]</scope>
    <source>
        <strain evidence="3">JCM 32148</strain>
    </source>
</reference>
<evidence type="ECO:0000313" key="3">
    <source>
        <dbReference type="Proteomes" id="UP001597053"/>
    </source>
</evidence>
<keyword evidence="1" id="KW-0812">Transmembrane</keyword>
<dbReference type="Proteomes" id="UP001597053">
    <property type="component" value="Unassembled WGS sequence"/>
</dbReference>
<keyword evidence="3" id="KW-1185">Reference proteome</keyword>
<keyword evidence="1" id="KW-1133">Transmembrane helix</keyword>
<dbReference type="EMBL" id="JBHTHM010002765">
    <property type="protein sequence ID" value="MFD0788417.1"/>
    <property type="molecule type" value="Genomic_DNA"/>
</dbReference>
<organism evidence="2 3">
    <name type="scientific">Micromonospora azadirachtae</name>
    <dbReference type="NCBI Taxonomy" id="1970735"/>
    <lineage>
        <taxon>Bacteria</taxon>
        <taxon>Bacillati</taxon>
        <taxon>Actinomycetota</taxon>
        <taxon>Actinomycetes</taxon>
        <taxon>Micromonosporales</taxon>
        <taxon>Micromonosporaceae</taxon>
        <taxon>Micromonospora</taxon>
    </lineage>
</organism>
<keyword evidence="1" id="KW-0472">Membrane</keyword>
<sequence>MTDTLIDQPTTATGPRRAGGFAHLLRHLGEMVLAMIAGMLLLDPVWSLVVDPLGLTTALDRPDVAALVMATNMTIGMTVWMRHRRHSAAACAEMAAAMYVPFLVLLAPYWAGLLGG</sequence>
<feature type="transmembrane region" description="Helical" evidence="1">
    <location>
        <begin position="88"/>
        <end position="111"/>
    </location>
</feature>
<feature type="transmembrane region" description="Helical" evidence="1">
    <location>
        <begin position="31"/>
        <end position="49"/>
    </location>
</feature>
<gene>
    <name evidence="2" type="ORF">ACFQZ8_31270</name>
</gene>
<feature type="transmembrane region" description="Helical" evidence="1">
    <location>
        <begin position="64"/>
        <end position="81"/>
    </location>
</feature>
<proteinExistence type="predicted"/>
<evidence type="ECO:0000313" key="2">
    <source>
        <dbReference type="EMBL" id="MFD0788417.1"/>
    </source>
</evidence>